<reference evidence="1" key="1">
    <citation type="submission" date="2022-06" db="EMBL/GenBank/DDBJ databases">
        <authorList>
            <consortium name="SYNGENTA / RWTH Aachen University"/>
        </authorList>
    </citation>
    <scope>NUCLEOTIDE SEQUENCE</scope>
</reference>
<proteinExistence type="predicted"/>
<keyword evidence="2" id="KW-1185">Reference proteome</keyword>
<dbReference type="AlphaFoldDB" id="A0AAV0AUQ8"/>
<dbReference type="Proteomes" id="UP001153365">
    <property type="component" value="Unassembled WGS sequence"/>
</dbReference>
<evidence type="ECO:0000313" key="1">
    <source>
        <dbReference type="EMBL" id="CAH7673266.1"/>
    </source>
</evidence>
<comment type="caution">
    <text evidence="1">The sequence shown here is derived from an EMBL/GenBank/DDBJ whole genome shotgun (WGS) entry which is preliminary data.</text>
</comment>
<name>A0AAV0AUQ8_PHAPC</name>
<dbReference type="EMBL" id="CALTRL010001649">
    <property type="protein sequence ID" value="CAH7673266.1"/>
    <property type="molecule type" value="Genomic_DNA"/>
</dbReference>
<accession>A0AAV0AUQ8</accession>
<protein>
    <submittedName>
        <fullName evidence="1">Uncharacterized protein</fullName>
    </submittedName>
</protein>
<sequence>MISRLTACTASHRIDRSDPVSRLSSRHRGKIEYETLRINNHRLSIIYQDSLDQSNNRFFLISPCFDHSRILSGLMINLLSHVRLGFTYA</sequence>
<organism evidence="1 2">
    <name type="scientific">Phakopsora pachyrhizi</name>
    <name type="common">Asian soybean rust disease fungus</name>
    <dbReference type="NCBI Taxonomy" id="170000"/>
    <lineage>
        <taxon>Eukaryota</taxon>
        <taxon>Fungi</taxon>
        <taxon>Dikarya</taxon>
        <taxon>Basidiomycota</taxon>
        <taxon>Pucciniomycotina</taxon>
        <taxon>Pucciniomycetes</taxon>
        <taxon>Pucciniales</taxon>
        <taxon>Phakopsoraceae</taxon>
        <taxon>Phakopsora</taxon>
    </lineage>
</organism>
<evidence type="ECO:0000313" key="2">
    <source>
        <dbReference type="Proteomes" id="UP001153365"/>
    </source>
</evidence>
<gene>
    <name evidence="1" type="ORF">PPACK8108_LOCUS8146</name>
</gene>